<keyword evidence="4 6" id="KW-0808">Transferase</keyword>
<dbReference type="AlphaFoldDB" id="A0AAN0VF13"/>
<dbReference type="KEGG" id="gbc:GbCGDNIH3_0437"/>
<evidence type="ECO:0000256" key="3">
    <source>
        <dbReference type="ARBA" id="ARBA00022603"/>
    </source>
</evidence>
<feature type="binding site" evidence="6">
    <location>
        <position position="71"/>
    </location>
    <ligand>
        <name>S-adenosyl-L-methionine</name>
        <dbReference type="ChEBI" id="CHEBI:59789"/>
    </ligand>
</feature>
<comment type="function">
    <text evidence="6">Specifically methylates the N4 position of cytidine in position 1402 (C1402) of 16S rRNA.</text>
</comment>
<proteinExistence type="inferred from homology"/>
<organism evidence="8 9">
    <name type="scientific">Granulibacter bethesdensis</name>
    <dbReference type="NCBI Taxonomy" id="364410"/>
    <lineage>
        <taxon>Bacteria</taxon>
        <taxon>Pseudomonadati</taxon>
        <taxon>Pseudomonadota</taxon>
        <taxon>Alphaproteobacteria</taxon>
        <taxon>Acetobacterales</taxon>
        <taxon>Acetobacteraceae</taxon>
        <taxon>Granulibacter</taxon>
    </lineage>
</organism>
<evidence type="ECO:0000256" key="6">
    <source>
        <dbReference type="HAMAP-Rule" id="MF_01007"/>
    </source>
</evidence>
<dbReference type="GO" id="GO:0071424">
    <property type="term" value="F:rRNA (cytosine-N4-)-methyltransferase activity"/>
    <property type="evidence" value="ECO:0007669"/>
    <property type="project" value="UniProtKB-UniRule"/>
</dbReference>
<feature type="binding site" evidence="6">
    <location>
        <position position="126"/>
    </location>
    <ligand>
        <name>S-adenosyl-L-methionine</name>
        <dbReference type="ChEBI" id="CHEBI:59789"/>
    </ligand>
</feature>
<keyword evidence="5 6" id="KW-0949">S-adenosyl-L-methionine</keyword>
<dbReference type="Gene3D" id="1.10.150.170">
    <property type="entry name" value="Putative methyltransferase TM0872, insert domain"/>
    <property type="match status" value="1"/>
</dbReference>
<dbReference type="GO" id="GO:0005737">
    <property type="term" value="C:cytoplasm"/>
    <property type="evidence" value="ECO:0007669"/>
    <property type="project" value="UniProtKB-SubCell"/>
</dbReference>
<feature type="binding site" evidence="6">
    <location>
        <position position="98"/>
    </location>
    <ligand>
        <name>S-adenosyl-L-methionine</name>
        <dbReference type="ChEBI" id="CHEBI:59789"/>
    </ligand>
</feature>
<dbReference type="Pfam" id="PF01795">
    <property type="entry name" value="Methyltransf_5"/>
    <property type="match status" value="1"/>
</dbReference>
<evidence type="ECO:0000313" key="9">
    <source>
        <dbReference type="Proteomes" id="UP000019438"/>
    </source>
</evidence>
<reference evidence="9" key="1">
    <citation type="submission" date="2012-06" db="EMBL/GenBank/DDBJ databases">
        <title>Genome analysis of multiple Granulibacter bethesdensis isolates demonstrates substantial genome diversity.</title>
        <authorList>
            <person name="Greenberg D.E."/>
            <person name="Porcella S.F."/>
            <person name="Zarember K."/>
            <person name="Zelazny A.M."/>
            <person name="Bruno D."/>
            <person name="Martens C."/>
            <person name="Barbian K.D."/>
            <person name="Jaske E."/>
            <person name="Holland S.M."/>
        </authorList>
    </citation>
    <scope>NUCLEOTIDE SEQUENCE [LARGE SCALE GENOMIC DNA]</scope>
    <source>
        <strain evidence="9">CGDNIH3</strain>
    </source>
</reference>
<keyword evidence="6" id="KW-0963">Cytoplasm</keyword>
<dbReference type="HAMAP" id="MF_01007">
    <property type="entry name" value="16SrRNA_methyltr_H"/>
    <property type="match status" value="1"/>
</dbReference>
<dbReference type="PANTHER" id="PTHR11265">
    <property type="entry name" value="S-ADENOSYL-METHYLTRANSFERASE MRAW"/>
    <property type="match status" value="1"/>
</dbReference>
<dbReference type="PANTHER" id="PTHR11265:SF0">
    <property type="entry name" value="12S RRNA N4-METHYLCYTIDINE METHYLTRANSFERASE"/>
    <property type="match status" value="1"/>
</dbReference>
<dbReference type="PIRSF" id="PIRSF004486">
    <property type="entry name" value="MraW"/>
    <property type="match status" value="1"/>
</dbReference>
<dbReference type="EC" id="2.1.1.199" evidence="6"/>
<gene>
    <name evidence="6" type="primary">rsmH</name>
    <name evidence="8" type="ORF">GbCGDNIH3_0437</name>
</gene>
<keyword evidence="2 6" id="KW-0698">rRNA processing</keyword>
<dbReference type="SUPFAM" id="SSF81799">
    <property type="entry name" value="Putative methyltransferase TM0872, insert domain"/>
    <property type="match status" value="1"/>
</dbReference>
<dbReference type="NCBIfam" id="TIGR00006">
    <property type="entry name" value="16S rRNA (cytosine(1402)-N(4))-methyltransferase RsmH"/>
    <property type="match status" value="1"/>
</dbReference>
<feature type="binding site" evidence="6">
    <location>
        <begin position="52"/>
        <end position="54"/>
    </location>
    <ligand>
        <name>S-adenosyl-L-methionine</name>
        <dbReference type="ChEBI" id="CHEBI:59789"/>
    </ligand>
</feature>
<sequence>MNALPIRTAAPSGHSGGHSSTGTHVPVLLNEVMETLSPAPGGVFLDGTFGGGGYTRAILDTAEDSTVWAVDRDPAAITRGEALAARYRGRLHLIQGNFSQMASLLTDRGVNTLDGIVLDIGVSSFQIDDPDRGFSFRTDGPLDMRMAGEGTSAADLIARLPEAEIANILYELGEERKSRQIARAIVSARAEEPITTTGRLASIIRCVVPPDRSGIDPATRSFQALRIAVNDELGELERALQQATNLLKPGGRLVIVSFHSLEDRIVKHFMNDAAGNAPSPSRYDPRGLVARTEPRFRLITSKAVRPGTAEQNANPRSRSARLRAIECLRRETTP</sequence>
<dbReference type="EMBL" id="CP003181">
    <property type="protein sequence ID" value="AHJ62205.1"/>
    <property type="molecule type" value="Genomic_DNA"/>
</dbReference>
<protein>
    <recommendedName>
        <fullName evidence="6">Ribosomal RNA small subunit methyltransferase H</fullName>
        <ecNumber evidence="6">2.1.1.199</ecNumber>
    </recommendedName>
    <alternativeName>
        <fullName evidence="6">16S rRNA m(4)C1402 methyltransferase</fullName>
    </alternativeName>
    <alternativeName>
        <fullName evidence="6">rRNA (cytosine-N(4)-)-methyltransferase RsmH</fullName>
    </alternativeName>
</protein>
<dbReference type="SUPFAM" id="SSF53335">
    <property type="entry name" value="S-adenosyl-L-methionine-dependent methyltransferases"/>
    <property type="match status" value="1"/>
</dbReference>
<dbReference type="Gene3D" id="3.40.50.150">
    <property type="entry name" value="Vaccinia Virus protein VP39"/>
    <property type="match status" value="1"/>
</dbReference>
<evidence type="ECO:0000256" key="7">
    <source>
        <dbReference type="SAM" id="MobiDB-lite"/>
    </source>
</evidence>
<evidence type="ECO:0000256" key="2">
    <source>
        <dbReference type="ARBA" id="ARBA00022552"/>
    </source>
</evidence>
<dbReference type="GO" id="GO:0070475">
    <property type="term" value="P:rRNA base methylation"/>
    <property type="evidence" value="ECO:0007669"/>
    <property type="project" value="UniProtKB-UniRule"/>
</dbReference>
<evidence type="ECO:0000256" key="4">
    <source>
        <dbReference type="ARBA" id="ARBA00022679"/>
    </source>
</evidence>
<evidence type="ECO:0000256" key="1">
    <source>
        <dbReference type="ARBA" id="ARBA00010396"/>
    </source>
</evidence>
<comment type="catalytic activity">
    <reaction evidence="6">
        <text>cytidine(1402) in 16S rRNA + S-adenosyl-L-methionine = N(4)-methylcytidine(1402) in 16S rRNA + S-adenosyl-L-homocysteine + H(+)</text>
        <dbReference type="Rhea" id="RHEA:42928"/>
        <dbReference type="Rhea" id="RHEA-COMP:10286"/>
        <dbReference type="Rhea" id="RHEA-COMP:10287"/>
        <dbReference type="ChEBI" id="CHEBI:15378"/>
        <dbReference type="ChEBI" id="CHEBI:57856"/>
        <dbReference type="ChEBI" id="CHEBI:59789"/>
        <dbReference type="ChEBI" id="CHEBI:74506"/>
        <dbReference type="ChEBI" id="CHEBI:82748"/>
        <dbReference type="EC" id="2.1.1.199"/>
    </reaction>
</comment>
<dbReference type="InterPro" id="IPR029063">
    <property type="entry name" value="SAM-dependent_MTases_sf"/>
</dbReference>
<name>A0AAN0VF13_9PROT</name>
<comment type="similarity">
    <text evidence="1 6">Belongs to the methyltransferase superfamily. RsmH family.</text>
</comment>
<dbReference type="InterPro" id="IPR002903">
    <property type="entry name" value="RsmH"/>
</dbReference>
<dbReference type="Proteomes" id="UP000019438">
    <property type="component" value="Chromosome"/>
</dbReference>
<feature type="region of interest" description="Disordered" evidence="7">
    <location>
        <begin position="1"/>
        <end position="23"/>
    </location>
</feature>
<evidence type="ECO:0000313" key="8">
    <source>
        <dbReference type="EMBL" id="AHJ62205.1"/>
    </source>
</evidence>
<dbReference type="RefSeq" id="WP_025285990.1">
    <property type="nucleotide sequence ID" value="NZ_CP003181.2"/>
</dbReference>
<accession>A0AAN0VF13</accession>
<keyword evidence="3 6" id="KW-0489">Methyltransferase</keyword>
<dbReference type="InterPro" id="IPR023397">
    <property type="entry name" value="SAM-dep_MeTrfase_MraW_recog"/>
</dbReference>
<feature type="binding site" evidence="6">
    <location>
        <position position="119"/>
    </location>
    <ligand>
        <name>S-adenosyl-L-methionine</name>
        <dbReference type="ChEBI" id="CHEBI:59789"/>
    </ligand>
</feature>
<evidence type="ECO:0000256" key="5">
    <source>
        <dbReference type="ARBA" id="ARBA00022691"/>
    </source>
</evidence>
<comment type="subcellular location">
    <subcellularLocation>
        <location evidence="6">Cytoplasm</location>
    </subcellularLocation>
</comment>